<keyword evidence="4 5" id="KW-0067">ATP-binding</keyword>
<evidence type="ECO:0000256" key="3">
    <source>
        <dbReference type="ARBA" id="ARBA00022777"/>
    </source>
</evidence>
<evidence type="ECO:0000313" key="8">
    <source>
        <dbReference type="EMBL" id="ABO98926.1"/>
    </source>
</evidence>
<dbReference type="PROSITE" id="PS00108">
    <property type="entry name" value="PROTEIN_KINASE_ST"/>
    <property type="match status" value="1"/>
</dbReference>
<dbReference type="HOGENOM" id="CLU_000288_63_0_1"/>
<keyword evidence="3" id="KW-0418">Kinase</keyword>
<evidence type="ECO:0000256" key="1">
    <source>
        <dbReference type="ARBA" id="ARBA00022679"/>
    </source>
</evidence>
<reference evidence="8 9" key="1">
    <citation type="journal article" date="2007" name="Proc. Natl. Acad. Sci. U.S.A.">
        <title>The tiny eukaryote Ostreococcus provides genomic insights into the paradox of plankton speciation.</title>
        <authorList>
            <person name="Palenik B."/>
            <person name="Grimwood J."/>
            <person name="Aerts A."/>
            <person name="Rouze P."/>
            <person name="Salamov A."/>
            <person name="Putnam N."/>
            <person name="Dupont C."/>
            <person name="Jorgensen R."/>
            <person name="Derelle E."/>
            <person name="Rombauts S."/>
            <person name="Zhou K."/>
            <person name="Otillar R."/>
            <person name="Merchant S.S."/>
            <person name="Podell S."/>
            <person name="Gaasterland T."/>
            <person name="Napoli C."/>
            <person name="Gendler K."/>
            <person name="Manuell A."/>
            <person name="Tai V."/>
            <person name="Vallon O."/>
            <person name="Piganeau G."/>
            <person name="Jancek S."/>
            <person name="Heijde M."/>
            <person name="Jabbari K."/>
            <person name="Bowler C."/>
            <person name="Lohr M."/>
            <person name="Robbens S."/>
            <person name="Werner G."/>
            <person name="Dubchak I."/>
            <person name="Pazour G.J."/>
            <person name="Ren Q."/>
            <person name="Paulsen I."/>
            <person name="Delwiche C."/>
            <person name="Schmutz J."/>
            <person name="Rokhsar D."/>
            <person name="Van de Peer Y."/>
            <person name="Moreau H."/>
            <person name="Grigoriev I.V."/>
        </authorList>
    </citation>
    <scope>NUCLEOTIDE SEQUENCE [LARGE SCALE GENOMIC DNA]</scope>
    <source>
        <strain evidence="8 9">CCE9901</strain>
    </source>
</reference>
<evidence type="ECO:0000313" key="9">
    <source>
        <dbReference type="Proteomes" id="UP000001568"/>
    </source>
</evidence>
<dbReference type="GO" id="GO:0005737">
    <property type="term" value="C:cytoplasm"/>
    <property type="evidence" value="ECO:0007669"/>
    <property type="project" value="TreeGrafter"/>
</dbReference>
<dbReference type="OrthoDB" id="68483at2759"/>
<dbReference type="PROSITE" id="PS50011">
    <property type="entry name" value="PROTEIN_KINASE_DOM"/>
    <property type="match status" value="1"/>
</dbReference>
<keyword evidence="9" id="KW-1185">Reference proteome</keyword>
<dbReference type="SUPFAM" id="SSF56112">
    <property type="entry name" value="Protein kinase-like (PK-like)"/>
    <property type="match status" value="1"/>
</dbReference>
<proteinExistence type="inferred from homology"/>
<sequence length="311" mass="35038">MTTKEVKFGAQSFDSLNQYILIKDLGRGSHSKVKLAMNQQDNQLYAVKWTDSRVNSWKAVRKEIAVLKKLHHPNIRTLHEVIDDEFKKELILVLEYCQTGPIFTRFSTVAVDEKVLLGYARDIVLGLDYLHSLHIAHMDLKPENMLLCTDGEVKLADFGVSFIHDLVSSDGVEKRLVGTPAFLAPEVLSEDGYDPFKADIWSLGVCFYNMAMGKLPFPGKTVYQIVAKARANELVFDEDAPLSENFKDLLRNMMCVDPAKRLDIAGVMQHLWITRDGEEPLARPLTELPHAIVELTEEEIASAIRTDPLAA</sequence>
<dbReference type="Pfam" id="PF00069">
    <property type="entry name" value="Pkinase"/>
    <property type="match status" value="1"/>
</dbReference>
<dbReference type="SMART" id="SM00220">
    <property type="entry name" value="S_TKc"/>
    <property type="match status" value="1"/>
</dbReference>
<dbReference type="Gramene" id="ABO98926">
    <property type="protein sequence ID" value="ABO98926"/>
    <property type="gene ID" value="OSTLU_39356"/>
</dbReference>
<keyword evidence="1" id="KW-0808">Transferase</keyword>
<dbReference type="InterPro" id="IPR008271">
    <property type="entry name" value="Ser/Thr_kinase_AS"/>
</dbReference>
<dbReference type="OMA" id="ECCLGFS"/>
<dbReference type="Gene3D" id="3.30.200.20">
    <property type="entry name" value="Phosphorylase Kinase, domain 1"/>
    <property type="match status" value="1"/>
</dbReference>
<accession>A4S5M2</accession>
<dbReference type="GO" id="GO:0035556">
    <property type="term" value="P:intracellular signal transduction"/>
    <property type="evidence" value="ECO:0007669"/>
    <property type="project" value="TreeGrafter"/>
</dbReference>
<dbReference type="FunFam" id="1.10.510.10:FF:000571">
    <property type="entry name" value="Maternal embryonic leucine zipper kinase"/>
    <property type="match status" value="1"/>
</dbReference>
<name>A4S5M2_OSTLU</name>
<keyword evidence="6" id="KW-0723">Serine/threonine-protein kinase</keyword>
<dbReference type="EMBL" id="CP000592">
    <property type="protein sequence ID" value="ABO98926.1"/>
    <property type="molecule type" value="Genomic_DNA"/>
</dbReference>
<comment type="similarity">
    <text evidence="6">Belongs to the protein kinase superfamily.</text>
</comment>
<dbReference type="Proteomes" id="UP000001568">
    <property type="component" value="Chromosome 12"/>
</dbReference>
<organism evidence="8 9">
    <name type="scientific">Ostreococcus lucimarinus (strain CCE9901)</name>
    <dbReference type="NCBI Taxonomy" id="436017"/>
    <lineage>
        <taxon>Eukaryota</taxon>
        <taxon>Viridiplantae</taxon>
        <taxon>Chlorophyta</taxon>
        <taxon>Mamiellophyceae</taxon>
        <taxon>Mamiellales</taxon>
        <taxon>Bathycoccaceae</taxon>
        <taxon>Ostreococcus</taxon>
    </lineage>
</organism>
<dbReference type="PANTHER" id="PTHR24346:SF77">
    <property type="entry name" value="SERINE THREONINE PROTEIN KINASE"/>
    <property type="match status" value="1"/>
</dbReference>
<dbReference type="PROSITE" id="PS00107">
    <property type="entry name" value="PROTEIN_KINASE_ATP"/>
    <property type="match status" value="1"/>
</dbReference>
<dbReference type="KEGG" id="olu:OSTLU_39356"/>
<feature type="non-terminal residue" evidence="8">
    <location>
        <position position="311"/>
    </location>
</feature>
<gene>
    <name evidence="8" type="ORF">OSTLU_39356</name>
</gene>
<feature type="domain" description="Protein kinase" evidence="7">
    <location>
        <begin position="19"/>
        <end position="273"/>
    </location>
</feature>
<dbReference type="GeneID" id="5004663"/>
<dbReference type="InterPro" id="IPR011009">
    <property type="entry name" value="Kinase-like_dom_sf"/>
</dbReference>
<dbReference type="GO" id="GO:0005524">
    <property type="term" value="F:ATP binding"/>
    <property type="evidence" value="ECO:0007669"/>
    <property type="project" value="UniProtKB-UniRule"/>
</dbReference>
<evidence type="ECO:0000256" key="6">
    <source>
        <dbReference type="RuleBase" id="RU000304"/>
    </source>
</evidence>
<evidence type="ECO:0000256" key="2">
    <source>
        <dbReference type="ARBA" id="ARBA00022741"/>
    </source>
</evidence>
<evidence type="ECO:0000256" key="5">
    <source>
        <dbReference type="PROSITE-ProRule" id="PRU10141"/>
    </source>
</evidence>
<protein>
    <recommendedName>
        <fullName evidence="7">Protein kinase domain-containing protein</fullName>
    </recommendedName>
</protein>
<dbReference type="InterPro" id="IPR017441">
    <property type="entry name" value="Protein_kinase_ATP_BS"/>
</dbReference>
<dbReference type="RefSeq" id="XP_001420633.1">
    <property type="nucleotide sequence ID" value="XM_001420596.1"/>
</dbReference>
<dbReference type="PANTHER" id="PTHR24346">
    <property type="entry name" value="MAP/MICROTUBULE AFFINITY-REGULATING KINASE"/>
    <property type="match status" value="1"/>
</dbReference>
<evidence type="ECO:0000256" key="4">
    <source>
        <dbReference type="ARBA" id="ARBA00022840"/>
    </source>
</evidence>
<dbReference type="CDD" id="cd14008">
    <property type="entry name" value="STKc_LKB1_CaMKK"/>
    <property type="match status" value="1"/>
</dbReference>
<evidence type="ECO:0000259" key="7">
    <source>
        <dbReference type="PROSITE" id="PS50011"/>
    </source>
</evidence>
<keyword evidence="2 5" id="KW-0547">Nucleotide-binding</keyword>
<dbReference type="GO" id="GO:0004674">
    <property type="term" value="F:protein serine/threonine kinase activity"/>
    <property type="evidence" value="ECO:0007669"/>
    <property type="project" value="UniProtKB-KW"/>
</dbReference>
<dbReference type="InterPro" id="IPR000719">
    <property type="entry name" value="Prot_kinase_dom"/>
</dbReference>
<dbReference type="AlphaFoldDB" id="A4S5M2"/>
<dbReference type="Gene3D" id="1.10.510.10">
    <property type="entry name" value="Transferase(Phosphotransferase) domain 1"/>
    <property type="match status" value="1"/>
</dbReference>
<dbReference type="STRING" id="436017.A4S5M2"/>
<dbReference type="eggNOG" id="KOG0585">
    <property type="taxonomic scope" value="Eukaryota"/>
</dbReference>
<feature type="binding site" evidence="5">
    <location>
        <position position="48"/>
    </location>
    <ligand>
        <name>ATP</name>
        <dbReference type="ChEBI" id="CHEBI:30616"/>
    </ligand>
</feature>